<feature type="transmembrane region" description="Helical" evidence="1">
    <location>
        <begin position="126"/>
        <end position="147"/>
    </location>
</feature>
<keyword evidence="1" id="KW-1133">Transmembrane helix</keyword>
<proteinExistence type="predicted"/>
<feature type="transmembrane region" description="Helical" evidence="1">
    <location>
        <begin position="272"/>
        <end position="293"/>
    </location>
</feature>
<evidence type="ECO:0000256" key="1">
    <source>
        <dbReference type="SAM" id="Phobius"/>
    </source>
</evidence>
<keyword evidence="1" id="KW-0812">Transmembrane</keyword>
<evidence type="ECO:0000313" key="3">
    <source>
        <dbReference type="Proteomes" id="UP000195305"/>
    </source>
</evidence>
<comment type="caution">
    <text evidence="2">The sequence shown here is derived from an EMBL/GenBank/DDBJ whole genome shotgun (WGS) entry which is preliminary data.</text>
</comment>
<dbReference type="RefSeq" id="WP_087360093.1">
    <property type="nucleotide sequence ID" value="NZ_NFLJ01000053.1"/>
</dbReference>
<feature type="transmembrane region" description="Helical" evidence="1">
    <location>
        <begin position="216"/>
        <end position="232"/>
    </location>
</feature>
<protein>
    <recommendedName>
        <fullName evidence="4">Oligosaccharide repeat unit polymerase</fullName>
    </recommendedName>
</protein>
<keyword evidence="3" id="KW-1185">Reference proteome</keyword>
<reference evidence="2 3" key="1">
    <citation type="journal article" date="2018" name="BMC Genomics">
        <title>Whole genome sequencing and function prediction of 133 gut anaerobes isolated from chicken caecum in pure cultures.</title>
        <authorList>
            <person name="Medvecky M."/>
            <person name="Cejkova D."/>
            <person name="Polansky O."/>
            <person name="Karasova D."/>
            <person name="Kubasova T."/>
            <person name="Cizek A."/>
            <person name="Rychlik I."/>
        </authorList>
    </citation>
    <scope>NUCLEOTIDE SEQUENCE [LARGE SCALE GENOMIC DNA]</scope>
    <source>
        <strain evidence="2 3">An13</strain>
    </source>
</reference>
<name>A0A1Y4SNU0_9FIRM</name>
<dbReference type="Proteomes" id="UP000195305">
    <property type="component" value="Unassembled WGS sequence"/>
</dbReference>
<gene>
    <name evidence="2" type="ORF">B5E75_13160</name>
</gene>
<feature type="transmembrane region" description="Helical" evidence="1">
    <location>
        <begin position="386"/>
        <end position="407"/>
    </location>
</feature>
<organism evidence="2 3">
    <name type="scientific">Massilimicrobiota timonensis</name>
    <dbReference type="NCBI Taxonomy" id="1776392"/>
    <lineage>
        <taxon>Bacteria</taxon>
        <taxon>Bacillati</taxon>
        <taxon>Bacillota</taxon>
        <taxon>Erysipelotrichia</taxon>
        <taxon>Erysipelotrichales</taxon>
        <taxon>Erysipelotrichaceae</taxon>
        <taxon>Massilimicrobiota</taxon>
    </lineage>
</organism>
<keyword evidence="1" id="KW-0472">Membrane</keyword>
<sequence length="439" mass="50923">MSILKNISLDNMSFKINKSQLYKYGELLFFSSVILAFIDYILFDCTNFSKIIPNVFGNILTIIIYLLLLLKIITFSYYTSKEIKIIFLLTGIVILSLLCSKNFLILKLFLFIIGNKNISTKKLFNLVRKLIVFSLVITICCSFLNIIESHNILRDNSSFIRYSLGFNHPNMLSMFILQFILISLFLDYEKFNVKYMIFYLIIIFVTYFITDSRTTCMLGLGCYCIFLFIYFLKLDTGSYLDSNSNFIKESTKGKNDFIKNNLVQKTVIKKSFLFFKKIFIFFPEFLGFGSLFLGKYYNVTLSQLNNLFSGRLMYINVFLNMYGIHLFGTYVPYGSSYINSKGELVPLILDNAYANITIRFGLIILILLLIAYSLLTKKLISQKQIISLLIVSVYLVFGLMESHFIYITANFSLFFLSQVLYESNTPSNNEKIFSLLLKI</sequence>
<feature type="transmembrane region" description="Helical" evidence="1">
    <location>
        <begin position="353"/>
        <end position="374"/>
    </location>
</feature>
<feature type="transmembrane region" description="Helical" evidence="1">
    <location>
        <begin position="85"/>
        <end position="114"/>
    </location>
</feature>
<evidence type="ECO:0008006" key="4">
    <source>
        <dbReference type="Google" id="ProtNLM"/>
    </source>
</evidence>
<feature type="transmembrane region" description="Helical" evidence="1">
    <location>
        <begin position="314"/>
        <end position="333"/>
    </location>
</feature>
<dbReference type="EMBL" id="NFLJ01000053">
    <property type="protein sequence ID" value="OUQ31574.1"/>
    <property type="molecule type" value="Genomic_DNA"/>
</dbReference>
<feature type="transmembrane region" description="Helical" evidence="1">
    <location>
        <begin position="21"/>
        <end position="43"/>
    </location>
</feature>
<accession>A0A1Y4SNU0</accession>
<dbReference type="AlphaFoldDB" id="A0A1Y4SNU0"/>
<feature type="transmembrane region" description="Helical" evidence="1">
    <location>
        <begin position="168"/>
        <end position="186"/>
    </location>
</feature>
<feature type="transmembrane region" description="Helical" evidence="1">
    <location>
        <begin position="192"/>
        <end position="209"/>
    </location>
</feature>
<feature type="transmembrane region" description="Helical" evidence="1">
    <location>
        <begin position="55"/>
        <end position="78"/>
    </location>
</feature>
<evidence type="ECO:0000313" key="2">
    <source>
        <dbReference type="EMBL" id="OUQ31574.1"/>
    </source>
</evidence>